<dbReference type="PROSITE" id="PS50110">
    <property type="entry name" value="RESPONSE_REGULATORY"/>
    <property type="match status" value="1"/>
</dbReference>
<evidence type="ECO:0000313" key="6">
    <source>
        <dbReference type="Proteomes" id="UP000662873"/>
    </source>
</evidence>
<dbReference type="Gene3D" id="3.40.50.2300">
    <property type="match status" value="1"/>
</dbReference>
<accession>A0A809S992</accession>
<dbReference type="PANTHER" id="PTHR48111">
    <property type="entry name" value="REGULATOR OF RPOS"/>
    <property type="match status" value="1"/>
</dbReference>
<dbReference type="GO" id="GO:0003723">
    <property type="term" value="F:RNA binding"/>
    <property type="evidence" value="ECO:0007669"/>
    <property type="project" value="InterPro"/>
</dbReference>
<dbReference type="AlphaFoldDB" id="A0A809S992"/>
<evidence type="ECO:0000313" key="5">
    <source>
        <dbReference type="EMBL" id="BBO23481.1"/>
    </source>
</evidence>
<dbReference type="SMART" id="SM00448">
    <property type="entry name" value="REC"/>
    <property type="match status" value="1"/>
</dbReference>
<keyword evidence="2" id="KW-0597">Phosphoprotein</keyword>
<evidence type="ECO:0000256" key="2">
    <source>
        <dbReference type="PROSITE-ProRule" id="PRU00169"/>
    </source>
</evidence>
<gene>
    <name evidence="5" type="ORF">NPRO_10760</name>
</gene>
<dbReference type="GO" id="GO:0005829">
    <property type="term" value="C:cytosol"/>
    <property type="evidence" value="ECO:0007669"/>
    <property type="project" value="TreeGrafter"/>
</dbReference>
<feature type="domain" description="ANTAR" evidence="4">
    <location>
        <begin position="127"/>
        <end position="188"/>
    </location>
</feature>
<sequence length="194" mass="21237">MTPTPIRVFIADDDSIIRLDLRQMLEAMGYEVVGEAEDGEQALLGARNLKPDICILDVKMPAMDGIDVASHIANESLAPVILLTAYGDGELVERARGANVFGYLVKPFKPSDLGPAIEVARGNFERFVALNKEVASLGSRLESRRLIEKAKGTLMQREGISEAEAYRRIQTRSMDSRCSMKEIAEQILGADAQG</sequence>
<dbReference type="KEGG" id="npy:NPRO_10760"/>
<dbReference type="InterPro" id="IPR005561">
    <property type="entry name" value="ANTAR"/>
</dbReference>
<evidence type="ECO:0000256" key="1">
    <source>
        <dbReference type="ARBA" id="ARBA00023125"/>
    </source>
</evidence>
<evidence type="ECO:0000259" key="4">
    <source>
        <dbReference type="PROSITE" id="PS50921"/>
    </source>
</evidence>
<dbReference type="Pfam" id="PF03861">
    <property type="entry name" value="ANTAR"/>
    <property type="match status" value="1"/>
</dbReference>
<dbReference type="SUPFAM" id="SSF52172">
    <property type="entry name" value="CheY-like"/>
    <property type="match status" value="1"/>
</dbReference>
<organism evidence="5 6">
    <name type="scientific">Candidatus Nitrosymbiomonas proteolyticus</name>
    <dbReference type="NCBI Taxonomy" id="2608984"/>
    <lineage>
        <taxon>Bacteria</taxon>
        <taxon>Bacillati</taxon>
        <taxon>Armatimonadota</taxon>
        <taxon>Armatimonadota incertae sedis</taxon>
        <taxon>Candidatus Nitrosymbiomonas</taxon>
    </lineage>
</organism>
<dbReference type="Proteomes" id="UP000662873">
    <property type="component" value="Chromosome"/>
</dbReference>
<dbReference type="InterPro" id="IPR011006">
    <property type="entry name" value="CheY-like_superfamily"/>
</dbReference>
<dbReference type="Pfam" id="PF00072">
    <property type="entry name" value="Response_reg"/>
    <property type="match status" value="1"/>
</dbReference>
<evidence type="ECO:0000259" key="3">
    <source>
        <dbReference type="PROSITE" id="PS50110"/>
    </source>
</evidence>
<dbReference type="GO" id="GO:0032993">
    <property type="term" value="C:protein-DNA complex"/>
    <property type="evidence" value="ECO:0007669"/>
    <property type="project" value="TreeGrafter"/>
</dbReference>
<dbReference type="InterPro" id="IPR036388">
    <property type="entry name" value="WH-like_DNA-bd_sf"/>
</dbReference>
<dbReference type="GO" id="GO:0000156">
    <property type="term" value="F:phosphorelay response regulator activity"/>
    <property type="evidence" value="ECO:0007669"/>
    <property type="project" value="TreeGrafter"/>
</dbReference>
<reference evidence="5" key="1">
    <citation type="journal article" name="DNA Res.">
        <title>The physiological potential of anammox bacteria as revealed by their core genome structure.</title>
        <authorList>
            <person name="Okubo T."/>
            <person name="Toyoda A."/>
            <person name="Fukuhara K."/>
            <person name="Uchiyama I."/>
            <person name="Harigaya Y."/>
            <person name="Kuroiwa M."/>
            <person name="Suzuki T."/>
            <person name="Murakami Y."/>
            <person name="Suwa Y."/>
            <person name="Takami H."/>
        </authorList>
    </citation>
    <scope>NUCLEOTIDE SEQUENCE</scope>
    <source>
        <strain evidence="5">317325-2</strain>
    </source>
</reference>
<dbReference type="InterPro" id="IPR039420">
    <property type="entry name" value="WalR-like"/>
</dbReference>
<feature type="domain" description="Response regulatory" evidence="3">
    <location>
        <begin position="7"/>
        <end position="121"/>
    </location>
</feature>
<dbReference type="InterPro" id="IPR001789">
    <property type="entry name" value="Sig_transdc_resp-reg_receiver"/>
</dbReference>
<dbReference type="InterPro" id="IPR008327">
    <property type="entry name" value="Sig_transdc_resp-reg_antiterm"/>
</dbReference>
<dbReference type="PIRSF" id="PIRSF036382">
    <property type="entry name" value="RR_antiterm"/>
    <property type="match status" value="1"/>
</dbReference>
<dbReference type="EMBL" id="AP021858">
    <property type="protein sequence ID" value="BBO23481.1"/>
    <property type="molecule type" value="Genomic_DNA"/>
</dbReference>
<proteinExistence type="predicted"/>
<dbReference type="PANTHER" id="PTHR48111:SF69">
    <property type="entry name" value="RESPONSE REGULATOR RECEIVER"/>
    <property type="match status" value="1"/>
</dbReference>
<dbReference type="GO" id="GO:0006355">
    <property type="term" value="P:regulation of DNA-templated transcription"/>
    <property type="evidence" value="ECO:0007669"/>
    <property type="project" value="TreeGrafter"/>
</dbReference>
<dbReference type="Gene3D" id="1.10.10.10">
    <property type="entry name" value="Winged helix-like DNA-binding domain superfamily/Winged helix DNA-binding domain"/>
    <property type="match status" value="1"/>
</dbReference>
<dbReference type="SMART" id="SM01012">
    <property type="entry name" value="ANTAR"/>
    <property type="match status" value="1"/>
</dbReference>
<feature type="modified residue" description="4-aspartylphosphate" evidence="2">
    <location>
        <position position="57"/>
    </location>
</feature>
<keyword evidence="1" id="KW-0238">DNA-binding</keyword>
<protein>
    <submittedName>
        <fullName evidence="5">Response regulator</fullName>
    </submittedName>
</protein>
<dbReference type="PROSITE" id="PS50921">
    <property type="entry name" value="ANTAR"/>
    <property type="match status" value="1"/>
</dbReference>
<name>A0A809S992_9BACT</name>
<dbReference type="GO" id="GO:0000976">
    <property type="term" value="F:transcription cis-regulatory region binding"/>
    <property type="evidence" value="ECO:0007669"/>
    <property type="project" value="TreeGrafter"/>
</dbReference>